<organism evidence="1 2">
    <name type="scientific">Nelumbo nucifera</name>
    <name type="common">Sacred lotus</name>
    <dbReference type="NCBI Taxonomy" id="4432"/>
    <lineage>
        <taxon>Eukaryota</taxon>
        <taxon>Viridiplantae</taxon>
        <taxon>Streptophyta</taxon>
        <taxon>Embryophyta</taxon>
        <taxon>Tracheophyta</taxon>
        <taxon>Spermatophyta</taxon>
        <taxon>Magnoliopsida</taxon>
        <taxon>Proteales</taxon>
        <taxon>Nelumbonaceae</taxon>
        <taxon>Nelumbo</taxon>
    </lineage>
</organism>
<protein>
    <submittedName>
        <fullName evidence="1">Uncharacterized protein</fullName>
    </submittedName>
</protein>
<dbReference type="AlphaFoldDB" id="A0A822Z1T5"/>
<dbReference type="Proteomes" id="UP000607653">
    <property type="component" value="Unassembled WGS sequence"/>
</dbReference>
<sequence length="104" mass="12334">MFWWFEVVEYFGTTFYNKPHKKLQQRHYLFELEGGGGCFQPLGLLVCVLAQSLCCTVSLLGLVSLTGTRPFVPFFFMNCIYLTFIRRERERERDLIYKIVYEGQ</sequence>
<gene>
    <name evidence="1" type="ORF">HUJ06_006098</name>
</gene>
<dbReference type="EMBL" id="DUZY01000004">
    <property type="protein sequence ID" value="DAD35458.1"/>
    <property type="molecule type" value="Genomic_DNA"/>
</dbReference>
<name>A0A822Z1T5_NELNU</name>
<keyword evidence="2" id="KW-1185">Reference proteome</keyword>
<evidence type="ECO:0000313" key="1">
    <source>
        <dbReference type="EMBL" id="DAD35458.1"/>
    </source>
</evidence>
<evidence type="ECO:0000313" key="2">
    <source>
        <dbReference type="Proteomes" id="UP000607653"/>
    </source>
</evidence>
<accession>A0A822Z1T5</accession>
<comment type="caution">
    <text evidence="1">The sequence shown here is derived from an EMBL/GenBank/DDBJ whole genome shotgun (WGS) entry which is preliminary data.</text>
</comment>
<reference evidence="1 2" key="1">
    <citation type="journal article" date="2020" name="Mol. Biol. Evol.">
        <title>Distinct Expression and Methylation Patterns for Genes with Different Fates following a Single Whole-Genome Duplication in Flowering Plants.</title>
        <authorList>
            <person name="Shi T."/>
            <person name="Rahmani R.S."/>
            <person name="Gugger P.F."/>
            <person name="Wang M."/>
            <person name="Li H."/>
            <person name="Zhang Y."/>
            <person name="Li Z."/>
            <person name="Wang Q."/>
            <person name="Van de Peer Y."/>
            <person name="Marchal K."/>
            <person name="Chen J."/>
        </authorList>
    </citation>
    <scope>NUCLEOTIDE SEQUENCE [LARGE SCALE GENOMIC DNA]</scope>
    <source>
        <tissue evidence="1">Leaf</tissue>
    </source>
</reference>
<proteinExistence type="predicted"/>